<reference evidence="1" key="1">
    <citation type="journal article" date="2021" name="Proc. Natl. Acad. Sci. U.S.A.">
        <title>A Catalog of Tens of Thousands of Viruses from Human Metagenomes Reveals Hidden Associations with Chronic Diseases.</title>
        <authorList>
            <person name="Tisza M.J."/>
            <person name="Buck C.B."/>
        </authorList>
    </citation>
    <scope>NUCLEOTIDE SEQUENCE</scope>
    <source>
        <strain evidence="1">Ctwnj8</strain>
    </source>
</reference>
<accession>A0A8S5U038</accession>
<dbReference type="EMBL" id="BK015969">
    <property type="protein sequence ID" value="DAF87794.1"/>
    <property type="molecule type" value="Genomic_DNA"/>
</dbReference>
<evidence type="ECO:0000313" key="1">
    <source>
        <dbReference type="EMBL" id="DAF87794.1"/>
    </source>
</evidence>
<organism evidence="1">
    <name type="scientific">Siphoviridae sp. ctwnj8</name>
    <dbReference type="NCBI Taxonomy" id="2825734"/>
    <lineage>
        <taxon>Viruses</taxon>
        <taxon>Duplodnaviria</taxon>
        <taxon>Heunggongvirae</taxon>
        <taxon>Uroviricota</taxon>
        <taxon>Caudoviricetes</taxon>
    </lineage>
</organism>
<proteinExistence type="predicted"/>
<sequence length="548" mass="58607">MANIKEYTDAIKNAVYGEQVRGSIINALNKVNDDNNSYAAIKTSIDASKTAVDDTVAQFNQTAEDATEAVQAQQASSVQAVNAAADAKITTMNGIVDEAEQVVADVTEELGDIKEYLGYTPDDVVGVQVDFANKKFKRLGGAEGKTKGTDFDVFPMFGSRKRCCVSNDGTILAYYGDDGYSEDGSNGQVMVYQPKFYYRVVPLKLEKNSVSGLGYHIRKANYYVTDKPQTGFKIHPVFIDGNGNEVDYVLLSAFEGSMYDVSTSIYVNDGTNTDTTIGEGDLLCSVSGVKPISGLKKVLTKTNVETMAVNRGSGWHLETIKATMANTLLMMIEFGTPNSQTALGNCVTSITDNTSFNCSSLTGSTAALGNASGVASETVNEIGGTETTYNVNGKVSVSYRGVENPWGNIWKHIQGINIWGNGTMAGGQPYIADGLSDFGESKHTGDYKAVGFTLPNASGYINAFGYGKTEYDWLLMPSEIGGTSALPVGDYTYITPNLNGYRIAQLGGSWNSGGITGASCWRCYGGVGDRSRYVGGRLLYVPTAVIPE</sequence>
<protein>
    <submittedName>
        <fullName evidence="1">Tail collar fiber protein</fullName>
    </submittedName>
</protein>
<name>A0A8S5U038_9CAUD</name>